<comment type="caution">
    <text evidence="1">The sequence shown here is derived from an EMBL/GenBank/DDBJ whole genome shotgun (WGS) entry which is preliminary data.</text>
</comment>
<dbReference type="HOGENOM" id="CLU_142796_0_0_6"/>
<dbReference type="EMBL" id="AAQH01000006">
    <property type="protein sequence ID" value="EAT12621.1"/>
    <property type="molecule type" value="Genomic_DNA"/>
</dbReference>
<dbReference type="InterPro" id="IPR009078">
    <property type="entry name" value="Ferritin-like_SF"/>
</dbReference>
<dbReference type="Gene3D" id="1.20.1260.10">
    <property type="match status" value="1"/>
</dbReference>
<dbReference type="AlphaFoldDB" id="Q1N2P8"/>
<evidence type="ECO:0000313" key="2">
    <source>
        <dbReference type="Proteomes" id="UP000004263"/>
    </source>
</evidence>
<evidence type="ECO:0008006" key="3">
    <source>
        <dbReference type="Google" id="ProtNLM"/>
    </source>
</evidence>
<dbReference type="OrthoDB" id="278693at2"/>
<accession>Q1N2P8</accession>
<reference evidence="1 2" key="1">
    <citation type="submission" date="2006-03" db="EMBL/GenBank/DDBJ databases">
        <authorList>
            <person name="Pinhassi J."/>
            <person name="Pedros-Alio C."/>
            <person name="Ferriera S."/>
            <person name="Johnson J."/>
            <person name="Kravitz S."/>
            <person name="Halpern A."/>
            <person name="Remington K."/>
            <person name="Beeson K."/>
            <person name="Tran B."/>
            <person name="Rogers Y.-H."/>
            <person name="Friedman R."/>
            <person name="Venter J.C."/>
        </authorList>
    </citation>
    <scope>NUCLEOTIDE SEQUENCE [LARGE SCALE GENOMIC DNA]</scope>
    <source>
        <strain evidence="1 2">RED65</strain>
    </source>
</reference>
<keyword evidence="2" id="KW-1185">Reference proteome</keyword>
<gene>
    <name evidence="1" type="ORF">RED65_06988</name>
</gene>
<protein>
    <recommendedName>
        <fullName evidence="3">ATPase</fullName>
    </recommendedName>
</protein>
<evidence type="ECO:0000313" key="1">
    <source>
        <dbReference type="EMBL" id="EAT12621.1"/>
    </source>
</evidence>
<dbReference type="InterPro" id="IPR012347">
    <property type="entry name" value="Ferritin-like"/>
</dbReference>
<dbReference type="RefSeq" id="WP_007016222.1">
    <property type="nucleotide sequence ID" value="NZ_AAQH01000006.1"/>
</dbReference>
<sequence length="151" mass="17916">MHYKTVKDVIDYSRKLHHQMSEFYHNLGLKQEQIRVGMLLEYLKRHELHLEHVLDQFERDKSQKVLDSWFSYAPEQNLTEALADIEIHQNMSADEVVIMALQLDDYFISLYEGMVESANSPTVKSVFQNLLEMEQQEKIRTARTALELRDM</sequence>
<organism evidence="1 2">
    <name type="scientific">Bermanella marisrubri</name>
    <dbReference type="NCBI Taxonomy" id="207949"/>
    <lineage>
        <taxon>Bacteria</taxon>
        <taxon>Pseudomonadati</taxon>
        <taxon>Pseudomonadota</taxon>
        <taxon>Gammaproteobacteria</taxon>
        <taxon>Oceanospirillales</taxon>
        <taxon>Oceanospirillaceae</taxon>
        <taxon>Bermanella</taxon>
    </lineage>
</organism>
<dbReference type="STRING" id="207949.RED65_06988"/>
<name>Q1N2P8_9GAMM</name>
<dbReference type="Proteomes" id="UP000004263">
    <property type="component" value="Unassembled WGS sequence"/>
</dbReference>
<proteinExistence type="predicted"/>
<dbReference type="SUPFAM" id="SSF47240">
    <property type="entry name" value="Ferritin-like"/>
    <property type="match status" value="1"/>
</dbReference>